<evidence type="ECO:0000313" key="1">
    <source>
        <dbReference type="EMBL" id="JAH76808.1"/>
    </source>
</evidence>
<dbReference type="EMBL" id="GBXM01031769">
    <property type="protein sequence ID" value="JAH76808.1"/>
    <property type="molecule type" value="Transcribed_RNA"/>
</dbReference>
<reference evidence="1" key="2">
    <citation type="journal article" date="2015" name="Fish Shellfish Immunol.">
        <title>Early steps in the European eel (Anguilla anguilla)-Vibrio vulnificus interaction in the gills: Role of the RtxA13 toxin.</title>
        <authorList>
            <person name="Callol A."/>
            <person name="Pajuelo D."/>
            <person name="Ebbesson L."/>
            <person name="Teles M."/>
            <person name="MacKenzie S."/>
            <person name="Amaro C."/>
        </authorList>
    </citation>
    <scope>NUCLEOTIDE SEQUENCE</scope>
</reference>
<protein>
    <submittedName>
        <fullName evidence="1">Uncharacterized protein</fullName>
    </submittedName>
</protein>
<dbReference type="AlphaFoldDB" id="A0A0E9VHY0"/>
<name>A0A0E9VHY0_ANGAN</name>
<organism evidence="1">
    <name type="scientific">Anguilla anguilla</name>
    <name type="common">European freshwater eel</name>
    <name type="synonym">Muraena anguilla</name>
    <dbReference type="NCBI Taxonomy" id="7936"/>
    <lineage>
        <taxon>Eukaryota</taxon>
        <taxon>Metazoa</taxon>
        <taxon>Chordata</taxon>
        <taxon>Craniata</taxon>
        <taxon>Vertebrata</taxon>
        <taxon>Euteleostomi</taxon>
        <taxon>Actinopterygii</taxon>
        <taxon>Neopterygii</taxon>
        <taxon>Teleostei</taxon>
        <taxon>Anguilliformes</taxon>
        <taxon>Anguillidae</taxon>
        <taxon>Anguilla</taxon>
    </lineage>
</organism>
<reference evidence="1" key="1">
    <citation type="submission" date="2014-11" db="EMBL/GenBank/DDBJ databases">
        <authorList>
            <person name="Amaro Gonzalez C."/>
        </authorList>
    </citation>
    <scope>NUCLEOTIDE SEQUENCE</scope>
</reference>
<proteinExistence type="predicted"/>
<accession>A0A0E9VHY0</accession>
<sequence>MATPTKAPIGSPLTLCMCSDQHSGCSALHVSYTLRLSVCPLLSSF</sequence>